<dbReference type="SMART" id="SM01041">
    <property type="entry name" value="BRO1"/>
    <property type="match status" value="1"/>
</dbReference>
<dbReference type="InterPro" id="IPR004328">
    <property type="entry name" value="BRO1_dom"/>
</dbReference>
<feature type="region of interest" description="Disordered" evidence="7">
    <location>
        <begin position="1087"/>
        <end position="1125"/>
    </location>
</feature>
<keyword evidence="4" id="KW-0967">Endosome</keyword>
<dbReference type="Gene3D" id="1.25.40.280">
    <property type="entry name" value="alix/aip1 like domains"/>
    <property type="match status" value="1"/>
</dbReference>
<feature type="compositionally biased region" description="Polar residues" evidence="7">
    <location>
        <begin position="826"/>
        <end position="835"/>
    </location>
</feature>
<gene>
    <name evidence="9" type="ORF">BB560_005797</name>
</gene>
<proteinExistence type="predicted"/>
<dbReference type="Gene3D" id="1.20.120.560">
    <property type="entry name" value="alix/aip1 in complex with the ypdl late domain"/>
    <property type="match status" value="1"/>
</dbReference>
<feature type="compositionally biased region" description="Polar residues" evidence="7">
    <location>
        <begin position="912"/>
        <end position="956"/>
    </location>
</feature>
<dbReference type="EMBL" id="MBFS01002488">
    <property type="protein sequence ID" value="PVU96574.1"/>
    <property type="molecule type" value="Genomic_DNA"/>
</dbReference>
<dbReference type="AlphaFoldDB" id="A0A2T9YW97"/>
<feature type="non-terminal residue" evidence="9">
    <location>
        <position position="1125"/>
    </location>
</feature>
<evidence type="ECO:0000259" key="8">
    <source>
        <dbReference type="PROSITE" id="PS51180"/>
    </source>
</evidence>
<keyword evidence="3" id="KW-0963">Cytoplasm</keyword>
<keyword evidence="6" id="KW-0175">Coiled coil</keyword>
<evidence type="ECO:0000256" key="4">
    <source>
        <dbReference type="ARBA" id="ARBA00022753"/>
    </source>
</evidence>
<dbReference type="PANTHER" id="PTHR23030">
    <property type="entry name" value="PCD6 INTERACTING PROTEIN-RELATED"/>
    <property type="match status" value="1"/>
</dbReference>
<evidence type="ECO:0000256" key="7">
    <source>
        <dbReference type="SAM" id="MobiDB-lite"/>
    </source>
</evidence>
<dbReference type="InterPro" id="IPR025304">
    <property type="entry name" value="ALIX_V_dom"/>
</dbReference>
<feature type="coiled-coil region" evidence="6">
    <location>
        <begin position="614"/>
        <end position="648"/>
    </location>
</feature>
<comment type="caution">
    <text evidence="9">The sequence shown here is derived from an EMBL/GenBank/DDBJ whole genome shotgun (WGS) entry which is preliminary data.</text>
</comment>
<evidence type="ECO:0000313" key="10">
    <source>
        <dbReference type="Proteomes" id="UP000245609"/>
    </source>
</evidence>
<evidence type="ECO:0000256" key="5">
    <source>
        <dbReference type="ARBA" id="ARBA00041284"/>
    </source>
</evidence>
<dbReference type="GO" id="GO:0005768">
    <property type="term" value="C:endosome"/>
    <property type="evidence" value="ECO:0007669"/>
    <property type="project" value="UniProtKB-SubCell"/>
</dbReference>
<dbReference type="Pfam" id="PF13949">
    <property type="entry name" value="ALIX_LYPXL_bnd"/>
    <property type="match status" value="1"/>
</dbReference>
<dbReference type="Gene3D" id="1.20.140.50">
    <property type="entry name" value="alix/aip1 like domains"/>
    <property type="match status" value="1"/>
</dbReference>
<evidence type="ECO:0000256" key="2">
    <source>
        <dbReference type="ARBA" id="ARBA00004496"/>
    </source>
</evidence>
<feature type="region of interest" description="Disordered" evidence="7">
    <location>
        <begin position="826"/>
        <end position="856"/>
    </location>
</feature>
<dbReference type="Proteomes" id="UP000245609">
    <property type="component" value="Unassembled WGS sequence"/>
</dbReference>
<organism evidence="9 10">
    <name type="scientific">Smittium megazygosporum</name>
    <dbReference type="NCBI Taxonomy" id="133381"/>
    <lineage>
        <taxon>Eukaryota</taxon>
        <taxon>Fungi</taxon>
        <taxon>Fungi incertae sedis</taxon>
        <taxon>Zoopagomycota</taxon>
        <taxon>Kickxellomycotina</taxon>
        <taxon>Harpellomycetes</taxon>
        <taxon>Harpellales</taxon>
        <taxon>Legeriomycetaceae</taxon>
        <taxon>Smittium</taxon>
    </lineage>
</organism>
<sequence length="1125" mass="127330">MDHFPRLPYIKISYKKSTPFSWNSTLPAFIQYVFQEDPTKFQNEIDQFSKLRNEIFSLSGNINSRNKLYRYLSQLNLLELRIPNKNKIKGATFTWFDSYTEKKDTLDELNFEKLCIQYNLAAVLANFYESHSSQAKFDEETPTEAASKEIKTLCTSFQCASYIFDSLFDNSSKYNAVDLHKDNLVLLSEITLAQAQECYVQKATLDKKRPSLIAKLCNEASLLYYSINKTYTNLFNSLDYSSDSSSLDPEALPKPWFILASVKAKIYASMAQYYEALNAQSKQNHGEAVSRFQSAYDKCKNAEEKLEDFNPSIFDDFEPLRIGLASGSVDSITETITSMMEHLKTQLDQATADNNLIYHDEEPQMTKLPAIGKLTLAEPQRLLDTLNEKDHSLIVGDDIFKNLIPITVHERASLYSEEVSKLIREQQENIDINDAELSDALGFMKISDILYQFQKFIEDPNYFISLEDSEFDELSTSLTEAMSESRDLHIIKDFFTQLSSLQVSSKAKLEGIKETLDKELALHGSNPELKSIANETESLSMSIQKANESDFSNNEQYKKYILPYLSHLENIEKCTSYVKSQLKSEISKEFSDIMSQSSKVGNLLDIDSNPELSLASILDNIRNLSEELEFIKNERSELLKKLRKASLEENISDILVLNEPINADSDKMIFEEELKKFSPYISGIEKLSLRQKDIIKLLAEQIKLMNDNSGTKNIYRQQKLVDETRAKIELDLLKACSLVKPTLDNIRDGIEFYTSLVSSLNKIYYRLEDISSKSSISLGPSANPTIPQPPHNISRGPSFNYTQQSAEDIPPRAEIELLSERFQRENSVNSKNSPYEHSFAPPPINSNLHDKNRVESPLPSYSYNSLAESNNRSIDTLNQYSDSTFSLSLMNEKHRKAIAMIDASLNMGRNDAANQQSYPQHSGGSFKGSNQMDQPSQINPTHDQSSFYQGNKTNQYFDGKDGIEASYSSNKSKSQEYFRSNAYGSNMQSSEPRTSIPTSAAHNDLKASNLYNNDRNAINSGGIPNERNTKSQLYDSPYDNASRPTNNYSINNASGNYAGASFGSSNQYPRVSGIQSTLDQFSNMERPFSQERGSGAPPNFPNKFIDSSQDPANKASGPNLQYDIR</sequence>
<dbReference type="InterPro" id="IPR038499">
    <property type="entry name" value="BRO1_sf"/>
</dbReference>
<dbReference type="PANTHER" id="PTHR23030:SF30">
    <property type="entry name" value="TYROSINE-PROTEIN PHOSPHATASE NON-RECEPTOR TYPE 23"/>
    <property type="match status" value="1"/>
</dbReference>
<protein>
    <recommendedName>
        <fullName evidence="5">BRO domain-containing protein 1</fullName>
    </recommendedName>
</protein>
<dbReference type="OrthoDB" id="2141925at2759"/>
<keyword evidence="10" id="KW-1185">Reference proteome</keyword>
<evidence type="ECO:0000256" key="3">
    <source>
        <dbReference type="ARBA" id="ARBA00022490"/>
    </source>
</evidence>
<feature type="compositionally biased region" description="Polar residues" evidence="7">
    <location>
        <begin position="1105"/>
        <end position="1119"/>
    </location>
</feature>
<name>A0A2T9YW97_9FUNG</name>
<feature type="region of interest" description="Disordered" evidence="7">
    <location>
        <begin position="1011"/>
        <end position="1049"/>
    </location>
</feature>
<evidence type="ECO:0000313" key="9">
    <source>
        <dbReference type="EMBL" id="PVU96574.1"/>
    </source>
</evidence>
<feature type="domain" description="BRO1" evidence="8">
    <location>
        <begin position="8"/>
        <end position="437"/>
    </location>
</feature>
<evidence type="ECO:0000256" key="6">
    <source>
        <dbReference type="SAM" id="Coils"/>
    </source>
</evidence>
<dbReference type="STRING" id="133381.A0A2T9YW97"/>
<accession>A0A2T9YW97</accession>
<comment type="subcellular location">
    <subcellularLocation>
        <location evidence="2">Cytoplasm</location>
    </subcellularLocation>
    <subcellularLocation>
        <location evidence="1">Endosome</location>
    </subcellularLocation>
</comment>
<dbReference type="PROSITE" id="PS51180">
    <property type="entry name" value="BRO1"/>
    <property type="match status" value="1"/>
</dbReference>
<reference evidence="9 10" key="1">
    <citation type="journal article" date="2018" name="MBio">
        <title>Comparative Genomics Reveals the Core Gene Toolbox for the Fungus-Insect Symbiosis.</title>
        <authorList>
            <person name="Wang Y."/>
            <person name="Stata M."/>
            <person name="Wang W."/>
            <person name="Stajich J.E."/>
            <person name="White M.M."/>
            <person name="Moncalvo J.M."/>
        </authorList>
    </citation>
    <scope>NUCLEOTIDE SEQUENCE [LARGE SCALE GENOMIC DNA]</scope>
    <source>
        <strain evidence="9 10">SC-DP-2</strain>
    </source>
</reference>
<evidence type="ECO:0000256" key="1">
    <source>
        <dbReference type="ARBA" id="ARBA00004177"/>
    </source>
</evidence>
<dbReference type="GO" id="GO:0043328">
    <property type="term" value="P:protein transport to vacuole involved in ubiquitin-dependent protein catabolic process via the multivesicular body sorting pathway"/>
    <property type="evidence" value="ECO:0007669"/>
    <property type="project" value="TreeGrafter"/>
</dbReference>
<dbReference type="Pfam" id="PF03097">
    <property type="entry name" value="BRO1"/>
    <property type="match status" value="1"/>
</dbReference>
<feature type="region of interest" description="Disordered" evidence="7">
    <location>
        <begin position="911"/>
        <end position="961"/>
    </location>
</feature>